<reference evidence="8" key="1">
    <citation type="submission" date="2021-02" db="EMBL/GenBank/DDBJ databases">
        <title>Comparative genomics reveals that relaxation of natural selection precedes convergent phenotypic evolution of cavefish.</title>
        <authorList>
            <person name="Peng Z."/>
        </authorList>
    </citation>
    <scope>NUCLEOTIDE SEQUENCE</scope>
    <source>
        <tissue evidence="8">Muscle</tissue>
    </source>
</reference>
<comment type="subcellular location">
    <subcellularLocation>
        <location evidence="1">Cytoplasm</location>
    </subcellularLocation>
</comment>
<evidence type="ECO:0000259" key="6">
    <source>
        <dbReference type="SMART" id="SM01288"/>
    </source>
</evidence>
<feature type="compositionally biased region" description="Basic and acidic residues" evidence="5">
    <location>
        <begin position="131"/>
        <end position="145"/>
    </location>
</feature>
<gene>
    <name evidence="8" type="ORF">IRJ41_011223</name>
</gene>
<dbReference type="PANTHER" id="PTHR24106">
    <property type="entry name" value="NACHT, LRR AND CARD DOMAINS-CONTAINING"/>
    <property type="match status" value="1"/>
</dbReference>
<keyword evidence="2" id="KW-0963">Cytoplasm</keyword>
<dbReference type="InterPro" id="IPR007111">
    <property type="entry name" value="NACHT_NTPase"/>
</dbReference>
<sequence length="820" mass="94545">MSYMGEDSDHEVEGIMRGRPPSSYGSMKSDEPEDMDDFDDPPAPTIRVIQGTAGLMLQRPESPETAITERTHTNQSSVHREGVFLKPASGRHRAETFPAQHRSSVDKEHTVAVGSEVRSNIRTEREPDEAQSERQTEFSETHMEEEPNEGGAMEVQEEDKKERETSDDYDEIVLDLDFSEPAEPPPPPPEGHGLQFRHKHQSLTLRHLLTAMVSSLRPLRPVELAYLKRCLCGHYRFESDYSTIADLTDTLDLADKLIELCGEGEALYLTIRSLLNIKKDELANTLKKTCRRALLQHELRLNHDRRFYCLYEGCCRPGQQRFISEVYSEPLTVIRGNGDPVNTEHEVRRTASTIQETVIRASDIFRPHSNDPSDVRTIMMTGIPASGLTVVVNKFIIDWKEGKSNQDFQFVFPLAGKELHLGKEGDQTFLLMLATFFPEADSIRFIEKEDCLVLFIIDALDLCEYPLNFQSNDAITSVATKAPVDALLTSLIKGTMLPHARVWITSHRGAAHKVPSQFISRFVELRGLTDAQKEIYFTKRTKDPELGRKVWNHVKRSRTLQIICHLPLFSWMVAYVLERGFRDPEYGGRLPALTTFYSQYVIIQMNRSFERYRGLNVEAQRWREEDKLFLERLGKMAYRMILEERDEFSVNHLLSVELTFEDLDSRDELTTEVRRTSDDQQTWVFKFVHYTIQEYMAAMYAYVTFRKQGKNVMDSNKSLLTKMLSKDRPMIDLYRTAIDQALASQRGQFDLFLRFLLGLVTPGTEDNLRGYLLPHYHPKPKGMEDVVKYINKKIKENAHPERCRNLELCLVELEEGKDER</sequence>
<dbReference type="Gene3D" id="3.40.50.300">
    <property type="entry name" value="P-loop containing nucleotide triphosphate hydrolases"/>
    <property type="match status" value="1"/>
</dbReference>
<feature type="compositionally biased region" description="Acidic residues" evidence="5">
    <location>
        <begin position="1"/>
        <end position="10"/>
    </location>
</feature>
<dbReference type="InterPro" id="IPR029495">
    <property type="entry name" value="NACHT-assoc"/>
</dbReference>
<feature type="region of interest" description="Disordered" evidence="5">
    <location>
        <begin position="87"/>
        <end position="168"/>
    </location>
</feature>
<feature type="region of interest" description="Disordered" evidence="5">
    <location>
        <begin position="1"/>
        <end position="45"/>
    </location>
</feature>
<feature type="compositionally biased region" description="Acidic residues" evidence="5">
    <location>
        <begin position="31"/>
        <end position="40"/>
    </location>
</feature>
<keyword evidence="3" id="KW-0433">Leucine-rich repeat</keyword>
<organism evidence="8 9">
    <name type="scientific">Triplophysa rosa</name>
    <name type="common">Cave loach</name>
    <dbReference type="NCBI Taxonomy" id="992332"/>
    <lineage>
        <taxon>Eukaryota</taxon>
        <taxon>Metazoa</taxon>
        <taxon>Chordata</taxon>
        <taxon>Craniata</taxon>
        <taxon>Vertebrata</taxon>
        <taxon>Euteleostomi</taxon>
        <taxon>Actinopterygii</taxon>
        <taxon>Neopterygii</taxon>
        <taxon>Teleostei</taxon>
        <taxon>Ostariophysi</taxon>
        <taxon>Cypriniformes</taxon>
        <taxon>Nemacheilidae</taxon>
        <taxon>Triplophysa</taxon>
    </lineage>
</organism>
<evidence type="ECO:0000256" key="1">
    <source>
        <dbReference type="ARBA" id="ARBA00004496"/>
    </source>
</evidence>
<dbReference type="InterPro" id="IPR027417">
    <property type="entry name" value="P-loop_NTPase"/>
</dbReference>
<feature type="domain" description="Pyrin" evidence="7">
    <location>
        <begin position="208"/>
        <end position="288"/>
    </location>
</feature>
<dbReference type="OrthoDB" id="120976at2759"/>
<proteinExistence type="predicted"/>
<dbReference type="GO" id="GO:0005737">
    <property type="term" value="C:cytoplasm"/>
    <property type="evidence" value="ECO:0007669"/>
    <property type="project" value="UniProtKB-SubCell"/>
</dbReference>
<evidence type="ECO:0000256" key="4">
    <source>
        <dbReference type="ARBA" id="ARBA00022737"/>
    </source>
</evidence>
<feature type="domain" description="FISNA" evidence="6">
    <location>
        <begin position="298"/>
        <end position="366"/>
    </location>
</feature>
<dbReference type="Pfam" id="PF05729">
    <property type="entry name" value="NACHT"/>
    <property type="match status" value="1"/>
</dbReference>
<protein>
    <submittedName>
        <fullName evidence="8">Uncharacterized protein</fullName>
    </submittedName>
</protein>
<dbReference type="Proteomes" id="UP001059041">
    <property type="component" value="Linkage Group LG14"/>
</dbReference>
<keyword evidence="4" id="KW-0677">Repeat</keyword>
<comment type="caution">
    <text evidence="8">The sequence shown here is derived from an EMBL/GenBank/DDBJ whole genome shotgun (WGS) entry which is preliminary data.</text>
</comment>
<dbReference type="SMART" id="SM01288">
    <property type="entry name" value="FISNA"/>
    <property type="match status" value="1"/>
</dbReference>
<dbReference type="AlphaFoldDB" id="A0A9W7WIG3"/>
<evidence type="ECO:0000256" key="2">
    <source>
        <dbReference type="ARBA" id="ARBA00022490"/>
    </source>
</evidence>
<name>A0A9W7WIG3_TRIRA</name>
<dbReference type="InterPro" id="IPR051261">
    <property type="entry name" value="NLR"/>
</dbReference>
<evidence type="ECO:0000256" key="5">
    <source>
        <dbReference type="SAM" id="MobiDB-lite"/>
    </source>
</evidence>
<evidence type="ECO:0000259" key="7">
    <source>
        <dbReference type="SMART" id="SM01289"/>
    </source>
</evidence>
<dbReference type="EMBL" id="JAFHDT010000014">
    <property type="protein sequence ID" value="KAI7800746.1"/>
    <property type="molecule type" value="Genomic_DNA"/>
</dbReference>
<dbReference type="InterPro" id="IPR041267">
    <property type="entry name" value="NLRP_HD2"/>
</dbReference>
<evidence type="ECO:0000256" key="3">
    <source>
        <dbReference type="ARBA" id="ARBA00022614"/>
    </source>
</evidence>
<dbReference type="SMART" id="SM01289">
    <property type="entry name" value="PYRIN"/>
    <property type="match status" value="1"/>
</dbReference>
<dbReference type="Pfam" id="PF14484">
    <property type="entry name" value="FISNA"/>
    <property type="match status" value="1"/>
</dbReference>
<dbReference type="InterPro" id="IPR004020">
    <property type="entry name" value="DAPIN"/>
</dbReference>
<evidence type="ECO:0000313" key="8">
    <source>
        <dbReference type="EMBL" id="KAI7800746.1"/>
    </source>
</evidence>
<keyword evidence="9" id="KW-1185">Reference proteome</keyword>
<evidence type="ECO:0000313" key="9">
    <source>
        <dbReference type="Proteomes" id="UP001059041"/>
    </source>
</evidence>
<dbReference type="Pfam" id="PF17776">
    <property type="entry name" value="NLRC4_HD2"/>
    <property type="match status" value="1"/>
</dbReference>
<accession>A0A9W7WIG3</accession>